<dbReference type="SMART" id="SM01253">
    <property type="entry name" value="Kin17_mid"/>
    <property type="match status" value="1"/>
</dbReference>
<evidence type="ECO:0000256" key="3">
    <source>
        <dbReference type="SAM" id="MobiDB-lite"/>
    </source>
</evidence>
<dbReference type="InterPro" id="IPR038254">
    <property type="entry name" value="KIN17_WH-like_sf"/>
</dbReference>
<feature type="coiled-coil region" evidence="2">
    <location>
        <begin position="142"/>
        <end position="169"/>
    </location>
</feature>
<proteinExistence type="inferred from homology"/>
<dbReference type="PANTHER" id="PTHR12805:SF0">
    <property type="entry name" value="DNA_RNA-BINDING PROTEIN KIN17"/>
    <property type="match status" value="1"/>
</dbReference>
<dbReference type="Pfam" id="PF18131">
    <property type="entry name" value="KN17_SH3"/>
    <property type="match status" value="1"/>
</dbReference>
<dbReference type="EMBL" id="JADAQX010000263">
    <property type="protein sequence ID" value="KAF8820966.1"/>
    <property type="molecule type" value="Genomic_DNA"/>
</dbReference>
<dbReference type="InterPro" id="IPR019447">
    <property type="entry name" value="DNA/RNA-bd_Kin17_WH-like_dom"/>
</dbReference>
<feature type="compositionally biased region" description="Basic and acidic residues" evidence="3">
    <location>
        <begin position="267"/>
        <end position="287"/>
    </location>
</feature>
<dbReference type="InterPro" id="IPR041330">
    <property type="entry name" value="KN17_SH3"/>
</dbReference>
<dbReference type="Gene3D" id="2.30.30.140">
    <property type="match status" value="1"/>
</dbReference>
<keyword evidence="2" id="KW-0175">Coiled coil</keyword>
<feature type="domain" description="DNA/RNA-binding protein Kin17 WH-like" evidence="4">
    <location>
        <begin position="52"/>
        <end position="176"/>
    </location>
</feature>
<evidence type="ECO:0000259" key="4">
    <source>
        <dbReference type="SMART" id="SM01253"/>
    </source>
</evidence>
<dbReference type="Proteomes" id="UP000823046">
    <property type="component" value="Unassembled WGS sequence"/>
</dbReference>
<comment type="similarity">
    <text evidence="1">Belongs to the KIN17 family.</text>
</comment>
<keyword evidence="6" id="KW-1185">Reference proteome</keyword>
<organism evidence="5 6">
    <name type="scientific">Cardiosporidium cionae</name>
    <dbReference type="NCBI Taxonomy" id="476202"/>
    <lineage>
        <taxon>Eukaryota</taxon>
        <taxon>Sar</taxon>
        <taxon>Alveolata</taxon>
        <taxon>Apicomplexa</taxon>
        <taxon>Aconoidasida</taxon>
        <taxon>Nephromycida</taxon>
        <taxon>Cardiosporidium</taxon>
    </lineage>
</organism>
<reference evidence="5 6" key="1">
    <citation type="journal article" date="2020" name="bioRxiv">
        <title>Metabolic contributions of an alphaproteobacterial endosymbiont in the apicomplexan Cardiosporidium cionae.</title>
        <authorList>
            <person name="Hunter E.S."/>
            <person name="Paight C.J."/>
            <person name="Lane C.E."/>
        </authorList>
    </citation>
    <scope>NUCLEOTIDE SEQUENCE [LARGE SCALE GENOMIC DNA]</scope>
    <source>
        <strain evidence="5">ESH_2018</strain>
    </source>
</reference>
<dbReference type="Pfam" id="PF25095">
    <property type="entry name" value="C2H2-zf_KIN17"/>
    <property type="match status" value="1"/>
</dbReference>
<dbReference type="PANTHER" id="PTHR12805">
    <property type="entry name" value="KIN17 KIN, ANTIGENIC DETERMINANT OF RECA PROTEIN HOMOLOG"/>
    <property type="match status" value="1"/>
</dbReference>
<dbReference type="InterPro" id="IPR014722">
    <property type="entry name" value="Rib_uL2_dom2"/>
</dbReference>
<comment type="caution">
    <text evidence="5">The sequence shown here is derived from an EMBL/GenBank/DDBJ whole genome shotgun (WGS) entry which is preliminary data.</text>
</comment>
<dbReference type="InterPro" id="IPR036236">
    <property type="entry name" value="Znf_C2H2_sf"/>
</dbReference>
<sequence>MPRAEVGTPKWLANKMKAKGLQKLRWYCQMCEKQCRDENGFKCHRMSEGHQRQMQVFCQHPDKFMDEFSSVFEKDFMKLMRTRYCRTRILANTVYNEMISDREHVHMNSTIWVTLSEFIQYLGHSGKCKLDLTPKGWYIEYIDRERIERERLEASRRKQELTIEETNDRRMKKLIEEAQSRGAYQQTAFTGLERKEDEKISFAALKSTKATRISAATKKLNENILLQESIAAKDKCSSDSTKIKNQNSSGTKRKLSNIDLLMMKQQSAKENKRSKEASNTSKDEKRASATSTSIIAHNSQFFPDSCWLSEGIIVKVTDESFSNGKYQNCKGTVKRVLSRQVPTLNMGEIELFDPEVTIRISQESVETVIPTIGGMVRIVRGQWNGNEGELLMVNIEEYCASVKLSRGPHFEKPESSNLIPFTVYGLQFEDICKVSMAIQ</sequence>
<dbReference type="Gene3D" id="1.10.10.2030">
    <property type="entry name" value="DNA/RNA-binding protein Kin17, conserved domain"/>
    <property type="match status" value="1"/>
</dbReference>
<evidence type="ECO:0000313" key="5">
    <source>
        <dbReference type="EMBL" id="KAF8820966.1"/>
    </source>
</evidence>
<feature type="region of interest" description="Disordered" evidence="3">
    <location>
        <begin position="266"/>
        <end position="290"/>
    </location>
</feature>
<name>A0ABQ7JAF0_9APIC</name>
<dbReference type="Pfam" id="PF25092">
    <property type="entry name" value="SH3_KIN17_C"/>
    <property type="match status" value="1"/>
</dbReference>
<dbReference type="SUPFAM" id="SSF57667">
    <property type="entry name" value="beta-beta-alpha zinc fingers"/>
    <property type="match status" value="1"/>
</dbReference>
<accession>A0ABQ7JAF0</accession>
<dbReference type="InterPro" id="IPR041995">
    <property type="entry name" value="KOW_KIN17"/>
</dbReference>
<dbReference type="InterPro" id="IPR037321">
    <property type="entry name" value="KIN17-like"/>
</dbReference>
<dbReference type="InterPro" id="IPR056767">
    <property type="entry name" value="C2H2-Znf_KIN17"/>
</dbReference>
<evidence type="ECO:0000313" key="6">
    <source>
        <dbReference type="Proteomes" id="UP000823046"/>
    </source>
</evidence>
<dbReference type="Pfam" id="PF10357">
    <property type="entry name" value="WH_KIN17"/>
    <property type="match status" value="1"/>
</dbReference>
<dbReference type="Gene3D" id="2.30.30.30">
    <property type="match status" value="1"/>
</dbReference>
<gene>
    <name evidence="5" type="ORF">IE077_002608</name>
</gene>
<protein>
    <submittedName>
        <fullName evidence="5">Dna/Rna-binding protein KIN17 domain-containing protein</fullName>
    </submittedName>
</protein>
<evidence type="ECO:0000256" key="1">
    <source>
        <dbReference type="ARBA" id="ARBA00008517"/>
    </source>
</evidence>
<evidence type="ECO:0000256" key="2">
    <source>
        <dbReference type="SAM" id="Coils"/>
    </source>
</evidence>